<dbReference type="EC" id="6.1.1.5" evidence="15"/>
<sequence length="1153" mass="132614">MADFNFAKIEEKILNFWKERDIFKKSLEARRKAKRFVFWEGPPTANGHPHMGHFEGRVFKDLFCRYKTMRGFFVLRKAGWDTHGLPVEIEVEKELGFKNKKDIEEYGIAKFNRKCRENIWKYKAEWEEMTQKMGFWLDLGNPYITYETKYMESVWQILKTIWDKKLLYPAHKVVHFCTRCGTPLAAHEVAQGYRRTTDRSVFVKFKVKSEKFKGAYILAWTTTPWTLPGNVALAVGNDINYVLVEWNEEKFILAKDLIEKVFSQNSKFKVQNSFKGSDLIGLKYEPLFDIPQLKSETSYKIYAADFVSTEEGTGVVHTAVMYGEDDYNLGTKLGLLKVHTVDETGKFNSAAGKELEGLYVKSNATEEKIIKSLEEKGLLLKIEAYEHDYPFCWRCGTPLIYYAKDSWFIKISAVKDELLKNNEKINWFPGHIKEGRFGQWLKEGKDWALSRERYWGTPLPVWKCEKCGRYEIVGSVKDLEKKALGSGNTYLILRHGLTARREGEGKNIVASILEKDNYPLLPEGRAQIEKIAAVLEQAGGADEIYASPFLRTKETAEIVGKILHKTVKIDIRLAEFKHGPACEGKEHVLCPARETRRQNLDEKDPGGESRNDVRERVVDFMNEMESRHQKKKILIVSHGDPLWLLGATAGGWKGDEILKDKADPAHWYPRLAELKEIPWKKIPRDGLGELDLHRPFADGIVLKCSNCKAKMKKIPDLIDAWFDSGAMPYAQWHWPFENKKLFKEQFPADFIVEGVDQTRGWFYTLLAISTLLGNGAPYKTVMSLGHVLDEKGQKLSKSKGNYVLPRDLMDKYGADAARWYFYTVNSPGDSKLFAEKELRAQLTGPLSTLQNCLKFYELYADVNYQLSIINYQLSVLDKWLLSKLNGLILEVGGKLDRYDVTTAARAIEKFVAEDFSNWWLRRSRKRKESLPLLRAALLEIAKLCAPFIPFTAEEVHMRLHAGTAVGTESIHLHDWPKANKKLINLKLEEEMSGVRDVVAAGLAVRKEKQIRVRQPLRAVKINKAKKFGSGLEDLIKEELNVKKVLYDAKQKEAVLLDLELDQALRAEGYAREMMRQIQDMRKEAKYKLNQRVFVQWHSDDAELSAAINEWAENIKTETLLREFANGPRDTKNHDIQKETDLAPGKKIWIGIGK</sequence>
<dbReference type="CDD" id="cd07961">
    <property type="entry name" value="Anticodon_Ia_Ile_ABEc"/>
    <property type="match status" value="1"/>
</dbReference>
<evidence type="ECO:0000259" key="17">
    <source>
        <dbReference type="Pfam" id="PF00133"/>
    </source>
</evidence>
<comment type="cofactor">
    <cofactor evidence="1 15">
        <name>Zn(2+)</name>
        <dbReference type="ChEBI" id="CHEBI:29105"/>
    </cofactor>
</comment>
<keyword evidence="12 15" id="KW-0030">Aminoacyl-tRNA synthetase</keyword>
<dbReference type="PROSITE" id="PS00178">
    <property type="entry name" value="AA_TRNA_LIGASE_I"/>
    <property type="match status" value="1"/>
</dbReference>
<dbReference type="InterPro" id="IPR002300">
    <property type="entry name" value="aa-tRNA-synth_Ia"/>
</dbReference>
<keyword evidence="9 15" id="KW-0862">Zinc</keyword>
<keyword evidence="8 15" id="KW-0547">Nucleotide-binding</keyword>
<dbReference type="SMART" id="SM00855">
    <property type="entry name" value="PGAM"/>
    <property type="match status" value="1"/>
</dbReference>
<dbReference type="InterPro" id="IPR013155">
    <property type="entry name" value="M/V/L/I-tRNA-synth_anticd-bd"/>
</dbReference>
<dbReference type="InterPro" id="IPR029033">
    <property type="entry name" value="His_PPase_superfam"/>
</dbReference>
<keyword evidence="5 15" id="KW-0963">Cytoplasm</keyword>
<dbReference type="Gene3D" id="3.90.740.10">
    <property type="entry name" value="Valyl/Leucyl/Isoleucyl-tRNA synthetase, editing domain"/>
    <property type="match status" value="1"/>
</dbReference>
<dbReference type="SUPFAM" id="SSF47323">
    <property type="entry name" value="Anticodon-binding domain of a subclass of class I aminoacyl-tRNA synthetases"/>
    <property type="match status" value="1"/>
</dbReference>
<gene>
    <name evidence="15" type="primary">ileS</name>
    <name evidence="19" type="ORF">A2746_00180</name>
</gene>
<dbReference type="Gene3D" id="1.10.730.10">
    <property type="entry name" value="Isoleucyl-tRNA Synthetase, Domain 1"/>
    <property type="match status" value="1"/>
</dbReference>
<dbReference type="Proteomes" id="UP000177419">
    <property type="component" value="Unassembled WGS sequence"/>
</dbReference>
<evidence type="ECO:0000256" key="7">
    <source>
        <dbReference type="ARBA" id="ARBA00022723"/>
    </source>
</evidence>
<evidence type="ECO:0000256" key="15">
    <source>
        <dbReference type="HAMAP-Rule" id="MF_02003"/>
    </source>
</evidence>
<comment type="subcellular location">
    <subcellularLocation>
        <location evidence="2 15">Cytoplasm</location>
    </subcellularLocation>
</comment>
<dbReference type="GO" id="GO:0005524">
    <property type="term" value="F:ATP binding"/>
    <property type="evidence" value="ECO:0007669"/>
    <property type="project" value="UniProtKB-UniRule"/>
</dbReference>
<evidence type="ECO:0000256" key="3">
    <source>
        <dbReference type="ARBA" id="ARBA00007078"/>
    </source>
</evidence>
<dbReference type="Pfam" id="PF19302">
    <property type="entry name" value="DUF5915"/>
    <property type="match status" value="1"/>
</dbReference>
<dbReference type="GO" id="GO:0008270">
    <property type="term" value="F:zinc ion binding"/>
    <property type="evidence" value="ECO:0007669"/>
    <property type="project" value="UniProtKB-UniRule"/>
</dbReference>
<comment type="caution">
    <text evidence="19">The sequence shown here is derived from an EMBL/GenBank/DDBJ whole genome shotgun (WGS) entry which is preliminary data.</text>
</comment>
<dbReference type="Pfam" id="PF00133">
    <property type="entry name" value="tRNA-synt_1"/>
    <property type="match status" value="2"/>
</dbReference>
<evidence type="ECO:0000313" key="20">
    <source>
        <dbReference type="Proteomes" id="UP000177419"/>
    </source>
</evidence>
<feature type="binding site" evidence="15">
    <location>
        <position position="797"/>
    </location>
    <ligand>
        <name>ATP</name>
        <dbReference type="ChEBI" id="CHEBI:30616"/>
    </ligand>
</feature>
<feature type="domain" description="Aminoacyl-tRNA synthetase class Ia" evidence="17">
    <location>
        <begin position="12"/>
        <end position="482"/>
    </location>
</feature>
<keyword evidence="10 15" id="KW-0067">ATP-binding</keyword>
<dbReference type="InterPro" id="IPR009008">
    <property type="entry name" value="Val/Leu/Ile-tRNA-synth_edit"/>
</dbReference>
<evidence type="ECO:0000256" key="6">
    <source>
        <dbReference type="ARBA" id="ARBA00022598"/>
    </source>
</evidence>
<keyword evidence="6 15" id="KW-0436">Ligase</keyword>
<evidence type="ECO:0000256" key="4">
    <source>
        <dbReference type="ARBA" id="ARBA00011245"/>
    </source>
</evidence>
<evidence type="ECO:0000313" key="19">
    <source>
        <dbReference type="EMBL" id="OGN05721.1"/>
    </source>
</evidence>
<evidence type="ECO:0000256" key="16">
    <source>
        <dbReference type="SAM" id="MobiDB-lite"/>
    </source>
</evidence>
<proteinExistence type="inferred from homology"/>
<evidence type="ECO:0000256" key="12">
    <source>
        <dbReference type="ARBA" id="ARBA00023146"/>
    </source>
</evidence>
<dbReference type="InterPro" id="IPR013078">
    <property type="entry name" value="His_Pase_superF_clade-1"/>
</dbReference>
<dbReference type="InterPro" id="IPR014729">
    <property type="entry name" value="Rossmann-like_a/b/a_fold"/>
</dbReference>
<comment type="subunit">
    <text evidence="4 15">Monomer.</text>
</comment>
<name>A0A1F8EXY4_9BACT</name>
<dbReference type="PANTHER" id="PTHR42780:SF1">
    <property type="entry name" value="ISOLEUCINE--TRNA LIGASE, CYTOPLASMIC"/>
    <property type="match status" value="1"/>
</dbReference>
<dbReference type="GO" id="GO:0000049">
    <property type="term" value="F:tRNA binding"/>
    <property type="evidence" value="ECO:0007669"/>
    <property type="project" value="InterPro"/>
</dbReference>
<dbReference type="EMBL" id="MGJJ01000008">
    <property type="protein sequence ID" value="OGN05721.1"/>
    <property type="molecule type" value="Genomic_DNA"/>
</dbReference>
<dbReference type="GO" id="GO:0004822">
    <property type="term" value="F:isoleucine-tRNA ligase activity"/>
    <property type="evidence" value="ECO:0007669"/>
    <property type="project" value="UniProtKB-UniRule"/>
</dbReference>
<organism evidence="19 20">
    <name type="scientific">Candidatus Yanofskybacteria bacterium RIFCSPHIGHO2_01_FULL_44_22</name>
    <dbReference type="NCBI Taxonomy" id="1802669"/>
    <lineage>
        <taxon>Bacteria</taxon>
        <taxon>Candidatus Yanofskyibacteriota</taxon>
    </lineage>
</organism>
<dbReference type="InterPro" id="IPR009080">
    <property type="entry name" value="tRNAsynth_Ia_anticodon-bd"/>
</dbReference>
<comment type="function">
    <text evidence="13 15">Catalyzes the attachment of isoleucine to tRNA(Ile). As IleRS can inadvertently accommodate and process structurally similar amino acids such as valine, to avoid such errors it has two additional distinct tRNA(Ile)-dependent editing activities. One activity is designated as 'pretransfer' editing and involves the hydrolysis of activated Val-AMP. The other activity is designated 'posttransfer' editing and involves deacylation of mischarged Val-tRNA(Ile).</text>
</comment>
<protein>
    <recommendedName>
        <fullName evidence="15">Isoleucine--tRNA ligase</fullName>
        <ecNumber evidence="15">6.1.1.5</ecNumber>
    </recommendedName>
    <alternativeName>
        <fullName evidence="15">Isoleucyl-tRNA synthetase</fullName>
        <shortName evidence="15">IleRS</shortName>
    </alternativeName>
</protein>
<dbReference type="CDD" id="cd07067">
    <property type="entry name" value="HP_PGM_like"/>
    <property type="match status" value="1"/>
</dbReference>
<dbReference type="SUPFAM" id="SSF53254">
    <property type="entry name" value="Phosphoglycerate mutase-like"/>
    <property type="match status" value="1"/>
</dbReference>
<dbReference type="Gene3D" id="3.40.50.1240">
    <property type="entry name" value="Phosphoglycerate mutase-like"/>
    <property type="match status" value="1"/>
</dbReference>
<dbReference type="AlphaFoldDB" id="A0A1F8EXY4"/>
<dbReference type="Gene3D" id="3.40.50.620">
    <property type="entry name" value="HUPs"/>
    <property type="match status" value="3"/>
</dbReference>
<evidence type="ECO:0000256" key="1">
    <source>
        <dbReference type="ARBA" id="ARBA00001947"/>
    </source>
</evidence>
<accession>A0A1F8EXY4</accession>
<evidence type="ECO:0000256" key="14">
    <source>
        <dbReference type="ARBA" id="ARBA00048359"/>
    </source>
</evidence>
<dbReference type="InterPro" id="IPR002301">
    <property type="entry name" value="Ile-tRNA-ligase"/>
</dbReference>
<dbReference type="GO" id="GO:0002161">
    <property type="term" value="F:aminoacyl-tRNA deacylase activity"/>
    <property type="evidence" value="ECO:0007669"/>
    <property type="project" value="InterPro"/>
</dbReference>
<comment type="similarity">
    <text evidence="3 15">Belongs to the class-I aminoacyl-tRNA synthetase family. IleS type 2 subfamily.</text>
</comment>
<dbReference type="GO" id="GO:0005737">
    <property type="term" value="C:cytoplasm"/>
    <property type="evidence" value="ECO:0007669"/>
    <property type="project" value="UniProtKB-SubCell"/>
</dbReference>
<evidence type="ECO:0000256" key="11">
    <source>
        <dbReference type="ARBA" id="ARBA00022917"/>
    </source>
</evidence>
<reference evidence="19 20" key="1">
    <citation type="journal article" date="2016" name="Nat. Commun.">
        <title>Thousands of microbial genomes shed light on interconnected biogeochemical processes in an aquifer system.</title>
        <authorList>
            <person name="Anantharaman K."/>
            <person name="Brown C.T."/>
            <person name="Hug L.A."/>
            <person name="Sharon I."/>
            <person name="Castelle C.J."/>
            <person name="Probst A.J."/>
            <person name="Thomas B.C."/>
            <person name="Singh A."/>
            <person name="Wilkins M.J."/>
            <person name="Karaoz U."/>
            <person name="Brodie E.L."/>
            <person name="Williams K.H."/>
            <person name="Hubbard S.S."/>
            <person name="Banfield J.F."/>
        </authorList>
    </citation>
    <scope>NUCLEOTIDE SEQUENCE [LARGE SCALE GENOMIC DNA]</scope>
</reference>
<dbReference type="SUPFAM" id="SSF52374">
    <property type="entry name" value="Nucleotidylyl transferase"/>
    <property type="match status" value="1"/>
</dbReference>
<feature type="short sequence motif" description="'HIGH' region" evidence="15">
    <location>
        <begin position="43"/>
        <end position="53"/>
    </location>
</feature>
<comment type="catalytic activity">
    <reaction evidence="14 15">
        <text>tRNA(Ile) + L-isoleucine + ATP = L-isoleucyl-tRNA(Ile) + AMP + diphosphate</text>
        <dbReference type="Rhea" id="RHEA:11060"/>
        <dbReference type="Rhea" id="RHEA-COMP:9666"/>
        <dbReference type="Rhea" id="RHEA-COMP:9695"/>
        <dbReference type="ChEBI" id="CHEBI:30616"/>
        <dbReference type="ChEBI" id="CHEBI:33019"/>
        <dbReference type="ChEBI" id="CHEBI:58045"/>
        <dbReference type="ChEBI" id="CHEBI:78442"/>
        <dbReference type="ChEBI" id="CHEBI:78528"/>
        <dbReference type="ChEBI" id="CHEBI:456215"/>
        <dbReference type="EC" id="6.1.1.5"/>
    </reaction>
</comment>
<evidence type="ECO:0000256" key="2">
    <source>
        <dbReference type="ARBA" id="ARBA00004496"/>
    </source>
</evidence>
<dbReference type="STRING" id="1802669.A2746_00180"/>
<feature type="domain" description="Aminoacyl-tRNA synthetase class Ia" evidence="17">
    <location>
        <begin position="705"/>
        <end position="824"/>
    </location>
</feature>
<evidence type="ECO:0000256" key="9">
    <source>
        <dbReference type="ARBA" id="ARBA00022833"/>
    </source>
</evidence>
<dbReference type="HAMAP" id="MF_02003">
    <property type="entry name" value="Ile_tRNA_synth_type2"/>
    <property type="match status" value="1"/>
</dbReference>
<keyword evidence="7 15" id="KW-0479">Metal-binding</keyword>
<dbReference type="SUPFAM" id="SSF50677">
    <property type="entry name" value="ValRS/IleRS/LeuRS editing domain"/>
    <property type="match status" value="1"/>
</dbReference>
<evidence type="ECO:0000256" key="10">
    <source>
        <dbReference type="ARBA" id="ARBA00022840"/>
    </source>
</evidence>
<feature type="domain" description="Methionyl/Valyl/Leucyl/Isoleucyl-tRNA synthetase anticodon-binding" evidence="18">
    <location>
        <begin position="877"/>
        <end position="1018"/>
    </location>
</feature>
<dbReference type="Pfam" id="PF08264">
    <property type="entry name" value="Anticodon_1"/>
    <property type="match status" value="1"/>
</dbReference>
<dbReference type="PANTHER" id="PTHR42780">
    <property type="entry name" value="SOLEUCYL-TRNA SYNTHETASE"/>
    <property type="match status" value="1"/>
</dbReference>
<feature type="short sequence motif" description="'KMSKS' region" evidence="15">
    <location>
        <begin position="794"/>
        <end position="798"/>
    </location>
</feature>
<dbReference type="InterPro" id="IPR023586">
    <property type="entry name" value="Ile-tRNA-ligase_type2"/>
</dbReference>
<evidence type="ECO:0000256" key="13">
    <source>
        <dbReference type="ARBA" id="ARBA00025217"/>
    </source>
</evidence>
<dbReference type="PRINTS" id="PR00984">
    <property type="entry name" value="TRNASYNTHILE"/>
</dbReference>
<comment type="domain">
    <text evidence="15">IleRS has two distinct active sites: one for aminoacylation and one for editing. The misactivated valine is translocated from the active site to the editing site, which sterically excludes the correctly activated isoleucine. The single editing site contains two valyl binding pockets, one specific for each substrate (Val-AMP or Val-tRNA(Ile)).</text>
</comment>
<evidence type="ECO:0000256" key="8">
    <source>
        <dbReference type="ARBA" id="ARBA00022741"/>
    </source>
</evidence>
<dbReference type="GO" id="GO:0006428">
    <property type="term" value="P:isoleucyl-tRNA aminoacylation"/>
    <property type="evidence" value="ECO:0007669"/>
    <property type="project" value="UniProtKB-UniRule"/>
</dbReference>
<dbReference type="InterPro" id="IPR001412">
    <property type="entry name" value="aa-tRNA-synth_I_CS"/>
</dbReference>
<dbReference type="Pfam" id="PF00300">
    <property type="entry name" value="His_Phos_1"/>
    <property type="match status" value="1"/>
</dbReference>
<dbReference type="FunFam" id="3.40.50.620:FF:000063">
    <property type="entry name" value="Isoleucine--tRNA ligase"/>
    <property type="match status" value="1"/>
</dbReference>
<dbReference type="InterPro" id="IPR033709">
    <property type="entry name" value="Anticodon_Ile_ABEc"/>
</dbReference>
<keyword evidence="11 15" id="KW-0648">Protein biosynthesis</keyword>
<evidence type="ECO:0000259" key="18">
    <source>
        <dbReference type="Pfam" id="PF08264"/>
    </source>
</evidence>
<evidence type="ECO:0000256" key="5">
    <source>
        <dbReference type="ARBA" id="ARBA00022490"/>
    </source>
</evidence>
<feature type="region of interest" description="Disordered" evidence="16">
    <location>
        <begin position="593"/>
        <end position="612"/>
    </location>
</feature>